<gene>
    <name evidence="1" type="ORF">SAMN06265360_10815</name>
</gene>
<proteinExistence type="predicted"/>
<evidence type="ECO:0000313" key="1">
    <source>
        <dbReference type="EMBL" id="SNR50982.1"/>
    </source>
</evidence>
<reference evidence="1 2" key="1">
    <citation type="submission" date="2017-06" db="EMBL/GenBank/DDBJ databases">
        <authorList>
            <person name="Kim H.J."/>
            <person name="Triplett B.A."/>
        </authorList>
    </citation>
    <scope>NUCLEOTIDE SEQUENCE [LARGE SCALE GENOMIC DNA]</scope>
    <source>
        <strain evidence="1 2">DSM 45207</strain>
    </source>
</reference>
<sequence length="108" mass="11410">MADTTEQTNEAEQAPRKRDIAVARRFVAEHGTPARAVVHAVGRSGARVVLVGGDGAMGDVFVPSTATGNALVDAVAELDNASWDAETVNATDIGAEHRRKMGRSLTRR</sequence>
<keyword evidence="2" id="KW-1185">Reference proteome</keyword>
<dbReference type="EMBL" id="FZNW01000008">
    <property type="protein sequence ID" value="SNR50982.1"/>
    <property type="molecule type" value="Genomic_DNA"/>
</dbReference>
<dbReference type="RefSeq" id="WP_176439878.1">
    <property type="nucleotide sequence ID" value="NZ_FZNW01000008.1"/>
</dbReference>
<dbReference type="AlphaFoldDB" id="A0A238WWS6"/>
<protein>
    <submittedName>
        <fullName evidence="1">Uncharacterized protein</fullName>
    </submittedName>
</protein>
<evidence type="ECO:0000313" key="2">
    <source>
        <dbReference type="Proteomes" id="UP000198348"/>
    </source>
</evidence>
<organism evidence="1 2">
    <name type="scientific">Haloechinothrix alba</name>
    <dbReference type="NCBI Taxonomy" id="664784"/>
    <lineage>
        <taxon>Bacteria</taxon>
        <taxon>Bacillati</taxon>
        <taxon>Actinomycetota</taxon>
        <taxon>Actinomycetes</taxon>
        <taxon>Pseudonocardiales</taxon>
        <taxon>Pseudonocardiaceae</taxon>
        <taxon>Haloechinothrix</taxon>
    </lineage>
</organism>
<dbReference type="Proteomes" id="UP000198348">
    <property type="component" value="Unassembled WGS sequence"/>
</dbReference>
<accession>A0A238WWS6</accession>
<name>A0A238WWS6_9PSEU</name>